<dbReference type="SUPFAM" id="SSF53098">
    <property type="entry name" value="Ribonuclease H-like"/>
    <property type="match status" value="1"/>
</dbReference>
<keyword evidence="2" id="KW-1185">Reference proteome</keyword>
<dbReference type="InterPro" id="IPR036397">
    <property type="entry name" value="RNaseH_sf"/>
</dbReference>
<reference evidence="1 2" key="1">
    <citation type="submission" date="2018-06" db="EMBL/GenBank/DDBJ databases">
        <title>Comparative genomics reveals the genomic features of Rhizophagus irregularis, R. cerebriforme, R. diaphanum and Gigaspora rosea, and their symbiotic lifestyle signature.</title>
        <authorList>
            <person name="Morin E."/>
            <person name="San Clemente H."/>
            <person name="Chen E.C.H."/>
            <person name="De La Providencia I."/>
            <person name="Hainaut M."/>
            <person name="Kuo A."/>
            <person name="Kohler A."/>
            <person name="Murat C."/>
            <person name="Tang N."/>
            <person name="Roy S."/>
            <person name="Loubradou J."/>
            <person name="Henrissat B."/>
            <person name="Grigoriev I.V."/>
            <person name="Corradi N."/>
            <person name="Roux C."/>
            <person name="Martin F.M."/>
        </authorList>
    </citation>
    <scope>NUCLEOTIDE SEQUENCE [LARGE SCALE GENOMIC DNA]</scope>
    <source>
        <strain evidence="1 2">DAOM 227022</strain>
    </source>
</reference>
<dbReference type="EMBL" id="QKYT01000074">
    <property type="protein sequence ID" value="RIA94758.1"/>
    <property type="molecule type" value="Genomic_DNA"/>
</dbReference>
<accession>A0A397T955</accession>
<dbReference type="Gene3D" id="3.30.420.10">
    <property type="entry name" value="Ribonuclease H-like superfamily/Ribonuclease H"/>
    <property type="match status" value="1"/>
</dbReference>
<organism evidence="1 2">
    <name type="scientific">Glomus cerebriforme</name>
    <dbReference type="NCBI Taxonomy" id="658196"/>
    <lineage>
        <taxon>Eukaryota</taxon>
        <taxon>Fungi</taxon>
        <taxon>Fungi incertae sedis</taxon>
        <taxon>Mucoromycota</taxon>
        <taxon>Glomeromycotina</taxon>
        <taxon>Glomeromycetes</taxon>
        <taxon>Glomerales</taxon>
        <taxon>Glomeraceae</taxon>
        <taxon>Glomus</taxon>
    </lineage>
</organism>
<dbReference type="AlphaFoldDB" id="A0A397T955"/>
<dbReference type="GO" id="GO:0003676">
    <property type="term" value="F:nucleic acid binding"/>
    <property type="evidence" value="ECO:0007669"/>
    <property type="project" value="InterPro"/>
</dbReference>
<sequence>MLINIFFSCKFSELFGPEWKEKMVLYTFGSILESETFFELFSPEWEGKMEMVLGFHLGMEVSSQNSRLMHLLKESLFRNLILQALQSGMERENGFPNSWSGLVRENSSLNSSVQNGKGKHFPNSSVWTGKRKQFSELFNLEWKGKMVSSPSFLIQNARENSSPSSSVWNAKENVQNVKENGSLSSSVLRTLQFDGEIGRISFSSSLGFQINSPLVWALEIRKQFMNFILDYGSFFMKFPSDLENLVSFEVIKTFFSERLLLDLKNQNVGFVTFGSRNSELELFSSKIWNWNYKFYSASEIWNRKRNFASEINILTEHFFFFCKFTPGLEKLKHSALEIETETFAPKLEKLRLSFSLINTGALPDLQLIISPDCRKKEWVKELVRSTLIYRHIIDKTSTDPSCDLDEDIFIQNSTLDQSCTFLLSFFNLTKLINIKKTLQKSSSTASYFSSNFYYYHQDLYYKVTELELDPIDVPTSICLLTSLNNTADNQIHIYTDRSLFYSQKGAHMTILATPLNISLTIYTDSQAAIDDIQFFIDLEEKYISFQLVKIKGHADDSHNETADLLAKQESYS</sequence>
<dbReference type="InterPro" id="IPR012337">
    <property type="entry name" value="RNaseH-like_sf"/>
</dbReference>
<comment type="caution">
    <text evidence="1">The sequence shown here is derived from an EMBL/GenBank/DDBJ whole genome shotgun (WGS) entry which is preliminary data.</text>
</comment>
<evidence type="ECO:0000313" key="2">
    <source>
        <dbReference type="Proteomes" id="UP000265703"/>
    </source>
</evidence>
<dbReference type="Proteomes" id="UP000265703">
    <property type="component" value="Unassembled WGS sequence"/>
</dbReference>
<gene>
    <name evidence="1" type="ORF">C1645_817564</name>
</gene>
<name>A0A397T955_9GLOM</name>
<proteinExistence type="predicted"/>
<evidence type="ECO:0000313" key="1">
    <source>
        <dbReference type="EMBL" id="RIA94758.1"/>
    </source>
</evidence>
<protein>
    <submittedName>
        <fullName evidence="1">Uncharacterized protein</fullName>
    </submittedName>
</protein>